<feature type="domain" description="RING-CH-type" evidence="11">
    <location>
        <begin position="23"/>
        <end position="83"/>
    </location>
</feature>
<dbReference type="Pfam" id="PF12906">
    <property type="entry name" value="RINGv"/>
    <property type="match status" value="1"/>
</dbReference>
<feature type="transmembrane region" description="Helical" evidence="10">
    <location>
        <begin position="111"/>
        <end position="136"/>
    </location>
</feature>
<sequence>MPTNTDEAKLHSVTSFSNNSSKIVSVGSTVCRICHTNTANECLISPCNCKGSLAYVHLSCLERWLNQSSRSYCELCMFHYNAVETKRYSFCEGLRLWAKHPRNRAHVKSDLLIAGLLSLVTFGLVGVCFMGMEYFVIEGNKIGIQKKWTKSTICLFLVMIVLGVIAFGKCKDERFAFDVGNQAVCETGSGGFVLQFPLSAA</sequence>
<evidence type="ECO:0000256" key="4">
    <source>
        <dbReference type="ARBA" id="ARBA00022723"/>
    </source>
</evidence>
<dbReference type="InterPro" id="IPR011016">
    <property type="entry name" value="Znf_RING-CH"/>
</dbReference>
<proteinExistence type="predicted"/>
<dbReference type="PANTHER" id="PTHR46065:SF3">
    <property type="entry name" value="FI20425P1"/>
    <property type="match status" value="1"/>
</dbReference>
<evidence type="ECO:0000256" key="9">
    <source>
        <dbReference type="ARBA" id="ARBA00023136"/>
    </source>
</evidence>
<evidence type="ECO:0000256" key="5">
    <source>
        <dbReference type="ARBA" id="ARBA00022771"/>
    </source>
</evidence>
<dbReference type="GO" id="GO:0016020">
    <property type="term" value="C:membrane"/>
    <property type="evidence" value="ECO:0007669"/>
    <property type="project" value="UniProtKB-SubCell"/>
</dbReference>
<comment type="subcellular location">
    <subcellularLocation>
        <location evidence="1">Membrane</location>
        <topology evidence="1">Multi-pass membrane protein</topology>
    </subcellularLocation>
</comment>
<keyword evidence="7" id="KW-0862">Zinc</keyword>
<keyword evidence="9 10" id="KW-0472">Membrane</keyword>
<dbReference type="SUPFAM" id="SSF57850">
    <property type="entry name" value="RING/U-box"/>
    <property type="match status" value="1"/>
</dbReference>
<keyword evidence="5" id="KW-0863">Zinc-finger</keyword>
<keyword evidence="8 10" id="KW-1133">Transmembrane helix</keyword>
<evidence type="ECO:0000256" key="8">
    <source>
        <dbReference type="ARBA" id="ARBA00022989"/>
    </source>
</evidence>
<evidence type="ECO:0000256" key="10">
    <source>
        <dbReference type="SAM" id="Phobius"/>
    </source>
</evidence>
<evidence type="ECO:0000256" key="7">
    <source>
        <dbReference type="ARBA" id="ARBA00022833"/>
    </source>
</evidence>
<evidence type="ECO:0000259" key="11">
    <source>
        <dbReference type="PROSITE" id="PS51292"/>
    </source>
</evidence>
<dbReference type="Gene3D" id="3.30.40.10">
    <property type="entry name" value="Zinc/RING finger domain, C3HC4 (zinc finger)"/>
    <property type="match status" value="1"/>
</dbReference>
<dbReference type="GO" id="GO:0004842">
    <property type="term" value="F:ubiquitin-protein transferase activity"/>
    <property type="evidence" value="ECO:0007669"/>
    <property type="project" value="TreeGrafter"/>
</dbReference>
<evidence type="ECO:0000256" key="6">
    <source>
        <dbReference type="ARBA" id="ARBA00022786"/>
    </source>
</evidence>
<name>A0A9P0AYG1_BRAAE</name>
<dbReference type="GO" id="GO:0008270">
    <property type="term" value="F:zinc ion binding"/>
    <property type="evidence" value="ECO:0007669"/>
    <property type="project" value="UniProtKB-KW"/>
</dbReference>
<reference evidence="12" key="1">
    <citation type="submission" date="2021-12" db="EMBL/GenBank/DDBJ databases">
        <authorList>
            <person name="King R."/>
        </authorList>
    </citation>
    <scope>NUCLEOTIDE SEQUENCE</scope>
</reference>
<dbReference type="InterPro" id="IPR013083">
    <property type="entry name" value="Znf_RING/FYVE/PHD"/>
</dbReference>
<evidence type="ECO:0000256" key="1">
    <source>
        <dbReference type="ARBA" id="ARBA00004141"/>
    </source>
</evidence>
<dbReference type="EMBL" id="OV121133">
    <property type="protein sequence ID" value="CAH0550705.1"/>
    <property type="molecule type" value="Genomic_DNA"/>
</dbReference>
<evidence type="ECO:0000313" key="12">
    <source>
        <dbReference type="EMBL" id="CAH0550705.1"/>
    </source>
</evidence>
<keyword evidence="3 10" id="KW-0812">Transmembrane</keyword>
<keyword evidence="4" id="KW-0479">Metal-binding</keyword>
<protein>
    <recommendedName>
        <fullName evidence="11">RING-CH-type domain-containing protein</fullName>
    </recommendedName>
</protein>
<keyword evidence="6" id="KW-0833">Ubl conjugation pathway</keyword>
<keyword evidence="13" id="KW-1185">Reference proteome</keyword>
<organism evidence="12 13">
    <name type="scientific">Brassicogethes aeneus</name>
    <name type="common">Rape pollen beetle</name>
    <name type="synonym">Meligethes aeneus</name>
    <dbReference type="NCBI Taxonomy" id="1431903"/>
    <lineage>
        <taxon>Eukaryota</taxon>
        <taxon>Metazoa</taxon>
        <taxon>Ecdysozoa</taxon>
        <taxon>Arthropoda</taxon>
        <taxon>Hexapoda</taxon>
        <taxon>Insecta</taxon>
        <taxon>Pterygota</taxon>
        <taxon>Neoptera</taxon>
        <taxon>Endopterygota</taxon>
        <taxon>Coleoptera</taxon>
        <taxon>Polyphaga</taxon>
        <taxon>Cucujiformia</taxon>
        <taxon>Nitidulidae</taxon>
        <taxon>Meligethinae</taxon>
        <taxon>Brassicogethes</taxon>
    </lineage>
</organism>
<dbReference type="AlphaFoldDB" id="A0A9P0AYG1"/>
<evidence type="ECO:0000256" key="3">
    <source>
        <dbReference type="ARBA" id="ARBA00022692"/>
    </source>
</evidence>
<dbReference type="OrthoDB" id="273089at2759"/>
<accession>A0A9P0AYG1</accession>
<dbReference type="Proteomes" id="UP001154078">
    <property type="component" value="Chromosome 2"/>
</dbReference>
<feature type="transmembrane region" description="Helical" evidence="10">
    <location>
        <begin position="148"/>
        <end position="167"/>
    </location>
</feature>
<gene>
    <name evidence="12" type="ORF">MELIAE_LOCUS3462</name>
</gene>
<dbReference type="SMART" id="SM00744">
    <property type="entry name" value="RINGv"/>
    <property type="match status" value="1"/>
</dbReference>
<dbReference type="PROSITE" id="PS51292">
    <property type="entry name" value="ZF_RING_CH"/>
    <property type="match status" value="1"/>
</dbReference>
<evidence type="ECO:0000256" key="2">
    <source>
        <dbReference type="ARBA" id="ARBA00022679"/>
    </source>
</evidence>
<evidence type="ECO:0000313" key="13">
    <source>
        <dbReference type="Proteomes" id="UP001154078"/>
    </source>
</evidence>
<dbReference type="PANTHER" id="PTHR46065">
    <property type="entry name" value="E3 UBIQUITIN-PROTEIN LIGASE MARCH 2/3 FAMILY MEMBER"/>
    <property type="match status" value="1"/>
</dbReference>
<keyword evidence="2" id="KW-0808">Transferase</keyword>
<dbReference type="GO" id="GO:0016567">
    <property type="term" value="P:protein ubiquitination"/>
    <property type="evidence" value="ECO:0007669"/>
    <property type="project" value="TreeGrafter"/>
</dbReference>